<comment type="caution">
    <text evidence="12">The sequence shown here is derived from an EMBL/GenBank/DDBJ whole genome shotgun (WGS) entry which is preliminary data.</text>
</comment>
<dbReference type="InterPro" id="IPR032466">
    <property type="entry name" value="Metal_Hydrolase"/>
</dbReference>
<evidence type="ECO:0000256" key="8">
    <source>
        <dbReference type="ARBA" id="ARBA00022723"/>
    </source>
</evidence>
<evidence type="ECO:0000256" key="1">
    <source>
        <dbReference type="ARBA" id="ARBA00001947"/>
    </source>
</evidence>
<keyword evidence="10" id="KW-0862">Zinc</keyword>
<evidence type="ECO:0000256" key="5">
    <source>
        <dbReference type="ARBA" id="ARBA00010368"/>
    </source>
</evidence>
<dbReference type="GO" id="GO:0000256">
    <property type="term" value="P:allantoin catabolic process"/>
    <property type="evidence" value="ECO:0007669"/>
    <property type="project" value="InterPro"/>
</dbReference>
<comment type="function">
    <text evidence="2">Catalyzes the reversible cyclization of carbamoyl aspartate to dihydroorotate.</text>
</comment>
<keyword evidence="13" id="KW-1185">Reference proteome</keyword>
<dbReference type="RefSeq" id="WP_098467987.1">
    <property type="nucleotide sequence ID" value="NZ_PDJD01000001.1"/>
</dbReference>
<dbReference type="Pfam" id="PF01979">
    <property type="entry name" value="Amidohydro_1"/>
    <property type="match status" value="1"/>
</dbReference>
<evidence type="ECO:0000256" key="10">
    <source>
        <dbReference type="ARBA" id="ARBA00022833"/>
    </source>
</evidence>
<dbReference type="InterPro" id="IPR050138">
    <property type="entry name" value="DHOase/Allantoinase_Hydrolase"/>
</dbReference>
<evidence type="ECO:0000256" key="4">
    <source>
        <dbReference type="ARBA" id="ARBA00010286"/>
    </source>
</evidence>
<keyword evidence="8" id="KW-0479">Metal-binding</keyword>
<dbReference type="Gene3D" id="3.20.20.140">
    <property type="entry name" value="Metal-dependent hydrolases"/>
    <property type="match status" value="1"/>
</dbReference>
<feature type="domain" description="Amidohydrolase-related" evidence="11">
    <location>
        <begin position="52"/>
        <end position="425"/>
    </location>
</feature>
<organism evidence="12 13">
    <name type="scientific">Serinibacter salmoneus</name>
    <dbReference type="NCBI Taxonomy" id="556530"/>
    <lineage>
        <taxon>Bacteria</taxon>
        <taxon>Bacillati</taxon>
        <taxon>Actinomycetota</taxon>
        <taxon>Actinomycetes</taxon>
        <taxon>Micrococcales</taxon>
        <taxon>Beutenbergiaceae</taxon>
        <taxon>Serinibacter</taxon>
    </lineage>
</organism>
<dbReference type="GO" id="GO:0004038">
    <property type="term" value="F:allantoinase activity"/>
    <property type="evidence" value="ECO:0007669"/>
    <property type="project" value="UniProtKB-EC"/>
</dbReference>
<dbReference type="InterPro" id="IPR017593">
    <property type="entry name" value="Allantoinase"/>
</dbReference>
<dbReference type="EMBL" id="PDJD01000001">
    <property type="protein sequence ID" value="PFG18746.1"/>
    <property type="molecule type" value="Genomic_DNA"/>
</dbReference>
<dbReference type="GO" id="GO:0050897">
    <property type="term" value="F:cobalt ion binding"/>
    <property type="evidence" value="ECO:0007669"/>
    <property type="project" value="InterPro"/>
</dbReference>
<dbReference type="PANTHER" id="PTHR43668">
    <property type="entry name" value="ALLANTOINASE"/>
    <property type="match status" value="1"/>
</dbReference>
<dbReference type="PANTHER" id="PTHR43668:SF2">
    <property type="entry name" value="ALLANTOINASE"/>
    <property type="match status" value="1"/>
</dbReference>
<dbReference type="SUPFAM" id="SSF51556">
    <property type="entry name" value="Metallo-dependent hydrolases"/>
    <property type="match status" value="1"/>
</dbReference>
<proteinExistence type="inferred from homology"/>
<evidence type="ECO:0000313" key="12">
    <source>
        <dbReference type="EMBL" id="PFG18746.1"/>
    </source>
</evidence>
<evidence type="ECO:0000259" key="11">
    <source>
        <dbReference type="Pfam" id="PF01979"/>
    </source>
</evidence>
<comment type="similarity">
    <text evidence="5">Belongs to the metallo-dependent hydrolases superfamily. Allantoinase family.</text>
</comment>
<accession>A0A2A9CX82</accession>
<reference evidence="12 13" key="1">
    <citation type="submission" date="2017-10" db="EMBL/GenBank/DDBJ databases">
        <title>Sequencing the genomes of 1000 actinobacteria strains.</title>
        <authorList>
            <person name="Klenk H.-P."/>
        </authorList>
    </citation>
    <scope>NUCLEOTIDE SEQUENCE [LARGE SCALE GENOMIC DNA]</scope>
    <source>
        <strain evidence="12 13">DSM 21801</strain>
    </source>
</reference>
<dbReference type="GO" id="GO:0006145">
    <property type="term" value="P:purine nucleobase catabolic process"/>
    <property type="evidence" value="ECO:0007669"/>
    <property type="project" value="TreeGrafter"/>
</dbReference>
<evidence type="ECO:0000313" key="13">
    <source>
        <dbReference type="Proteomes" id="UP000224915"/>
    </source>
</evidence>
<dbReference type="SUPFAM" id="SSF51338">
    <property type="entry name" value="Composite domain of metallo-dependent hydrolases"/>
    <property type="match status" value="1"/>
</dbReference>
<evidence type="ECO:0000256" key="7">
    <source>
        <dbReference type="ARBA" id="ARBA00012863"/>
    </source>
</evidence>
<dbReference type="OrthoDB" id="9803027at2"/>
<dbReference type="InterPro" id="IPR002195">
    <property type="entry name" value="Dihydroorotase_CS"/>
</dbReference>
<dbReference type="InterPro" id="IPR006680">
    <property type="entry name" value="Amidohydro-rel"/>
</dbReference>
<evidence type="ECO:0000256" key="6">
    <source>
        <dbReference type="ARBA" id="ARBA00011881"/>
    </source>
</evidence>
<dbReference type="AlphaFoldDB" id="A0A2A9CX82"/>
<dbReference type="GO" id="GO:0005737">
    <property type="term" value="C:cytoplasm"/>
    <property type="evidence" value="ECO:0007669"/>
    <property type="project" value="TreeGrafter"/>
</dbReference>
<comment type="cofactor">
    <cofactor evidence="1">
        <name>Zn(2+)</name>
        <dbReference type="ChEBI" id="CHEBI:29105"/>
    </cofactor>
</comment>
<protein>
    <recommendedName>
        <fullName evidence="7">allantoinase</fullName>
        <ecNumber evidence="7">3.5.2.5</ecNumber>
    </recommendedName>
</protein>
<gene>
    <name evidence="12" type="ORF">ATL40_0289</name>
</gene>
<dbReference type="InterPro" id="IPR011059">
    <property type="entry name" value="Metal-dep_hydrolase_composite"/>
</dbReference>
<comment type="similarity">
    <text evidence="4">Belongs to the metallo-dependent hydrolases superfamily. DHOase family. Class I DHOase subfamily.</text>
</comment>
<dbReference type="Proteomes" id="UP000224915">
    <property type="component" value="Unassembled WGS sequence"/>
</dbReference>
<comment type="subunit">
    <text evidence="6">Homotetramer.</text>
</comment>
<evidence type="ECO:0000256" key="2">
    <source>
        <dbReference type="ARBA" id="ARBA00002368"/>
    </source>
</evidence>
<dbReference type="GO" id="GO:0008270">
    <property type="term" value="F:zinc ion binding"/>
    <property type="evidence" value="ECO:0007669"/>
    <property type="project" value="InterPro"/>
</dbReference>
<evidence type="ECO:0000256" key="9">
    <source>
        <dbReference type="ARBA" id="ARBA00022801"/>
    </source>
</evidence>
<dbReference type="PROSITE" id="PS00482">
    <property type="entry name" value="DIHYDROOROTASE_1"/>
    <property type="match status" value="1"/>
</dbReference>
<name>A0A2A9CX82_9MICO</name>
<dbReference type="NCBIfam" id="TIGR03178">
    <property type="entry name" value="allantoinase"/>
    <property type="match status" value="1"/>
</dbReference>
<sequence>MHLDPRPSSVAARRTFLDGAFRPATVRIQDGLITAVEPFDERADVVVPAEATLLPGLVDSHVHLNEPGRTAWEGFATGTAAAAAGGVTTVVEMPLNSLPVTTTPQALAAKRKVTAGKLAVDIAYWGGAVPENLGHLAELLAAGTVGVKCFLAPSGIEEFGHLDDAQLHAALAELAVVDGLLIVHAEDPAHLAPPGPLGTHYAAFLDSRPPASEAVAIARVIEAARATGARAHIVHVSDGASLPLVRQAKADGVRLSVETCPHYLTLTAETVPDGAASHKCCPPIRGAANQELLWAGVLDGTIDAIVSDHSPSTPELKETGDGDFGLAWGGIAGVQTGLIAVWTEARRRGIGLERILPLMTTGPARVAGLGSRGTIAPQEPAHLVVFAPDSHTQIRPETLQYRNTISPWLHRTLTGAVAATYVHGDLTFTAGHAILRRGGREILPAPAPAKEPA</sequence>
<dbReference type="EC" id="3.5.2.5" evidence="7"/>
<evidence type="ECO:0000256" key="3">
    <source>
        <dbReference type="ARBA" id="ARBA00004968"/>
    </source>
</evidence>
<comment type="pathway">
    <text evidence="3">Nitrogen metabolism; (S)-allantoin degradation; allantoate from (S)-allantoin: step 1/1.</text>
</comment>
<keyword evidence="9" id="KW-0378">Hydrolase</keyword>